<dbReference type="Pfam" id="PF01047">
    <property type="entry name" value="MarR"/>
    <property type="match status" value="1"/>
</dbReference>
<dbReference type="GO" id="GO:0003677">
    <property type="term" value="F:DNA binding"/>
    <property type="evidence" value="ECO:0007669"/>
    <property type="project" value="UniProtKB-KW"/>
</dbReference>
<dbReference type="Gene3D" id="1.10.10.10">
    <property type="entry name" value="Winged helix-like DNA-binding domain superfamily/Winged helix DNA-binding domain"/>
    <property type="match status" value="1"/>
</dbReference>
<dbReference type="PANTHER" id="PTHR33164">
    <property type="entry name" value="TRANSCRIPTIONAL REGULATOR, MARR FAMILY"/>
    <property type="match status" value="1"/>
</dbReference>
<dbReference type="Proteomes" id="UP000535838">
    <property type="component" value="Unassembled WGS sequence"/>
</dbReference>
<proteinExistence type="predicted"/>
<feature type="domain" description="HTH marR-type" evidence="2">
    <location>
        <begin position="3"/>
        <end position="140"/>
    </location>
</feature>
<dbReference type="EMBL" id="JACJVQ010000006">
    <property type="protein sequence ID" value="MBB6634320.1"/>
    <property type="molecule type" value="Genomic_DNA"/>
</dbReference>
<dbReference type="PROSITE" id="PS50995">
    <property type="entry name" value="HTH_MARR_2"/>
    <property type="match status" value="1"/>
</dbReference>
<accession>A0A841SWT9</accession>
<evidence type="ECO:0000256" key="1">
    <source>
        <dbReference type="ARBA" id="ARBA00023125"/>
    </source>
</evidence>
<evidence type="ECO:0000313" key="4">
    <source>
        <dbReference type="Proteomes" id="UP000535838"/>
    </source>
</evidence>
<protein>
    <submittedName>
        <fullName evidence="3">MarR family transcriptional regulator</fullName>
    </submittedName>
</protein>
<organism evidence="3 4">
    <name type="scientific">Cohnella thailandensis</name>
    <dbReference type="NCBI Taxonomy" id="557557"/>
    <lineage>
        <taxon>Bacteria</taxon>
        <taxon>Bacillati</taxon>
        <taxon>Bacillota</taxon>
        <taxon>Bacilli</taxon>
        <taxon>Bacillales</taxon>
        <taxon>Paenibacillaceae</taxon>
        <taxon>Cohnella</taxon>
    </lineage>
</organism>
<keyword evidence="1" id="KW-0238">DNA-binding</keyword>
<reference evidence="3 4" key="1">
    <citation type="submission" date="2020-08" db="EMBL/GenBank/DDBJ databases">
        <title>Cohnella phylogeny.</title>
        <authorList>
            <person name="Dunlap C."/>
        </authorList>
    </citation>
    <scope>NUCLEOTIDE SEQUENCE [LARGE SCALE GENOMIC DNA]</scope>
    <source>
        <strain evidence="3 4">DSM 25241</strain>
    </source>
</reference>
<dbReference type="InterPro" id="IPR039422">
    <property type="entry name" value="MarR/SlyA-like"/>
</dbReference>
<dbReference type="GO" id="GO:0006950">
    <property type="term" value="P:response to stress"/>
    <property type="evidence" value="ECO:0007669"/>
    <property type="project" value="TreeGrafter"/>
</dbReference>
<dbReference type="InterPro" id="IPR036390">
    <property type="entry name" value="WH_DNA-bd_sf"/>
</dbReference>
<gene>
    <name evidence="3" type="ORF">H7B67_09375</name>
</gene>
<dbReference type="InterPro" id="IPR036388">
    <property type="entry name" value="WH-like_DNA-bd_sf"/>
</dbReference>
<comment type="caution">
    <text evidence="3">The sequence shown here is derived from an EMBL/GenBank/DDBJ whole genome shotgun (WGS) entry which is preliminary data.</text>
</comment>
<dbReference type="GO" id="GO:0003700">
    <property type="term" value="F:DNA-binding transcription factor activity"/>
    <property type="evidence" value="ECO:0007669"/>
    <property type="project" value="InterPro"/>
</dbReference>
<dbReference type="SUPFAM" id="SSF46785">
    <property type="entry name" value="Winged helix' DNA-binding domain"/>
    <property type="match status" value="1"/>
</dbReference>
<evidence type="ECO:0000313" key="3">
    <source>
        <dbReference type="EMBL" id="MBB6634320.1"/>
    </source>
</evidence>
<keyword evidence="4" id="KW-1185">Reference proteome</keyword>
<dbReference type="InterPro" id="IPR000835">
    <property type="entry name" value="HTH_MarR-typ"/>
</dbReference>
<name>A0A841SWT9_9BACL</name>
<evidence type="ECO:0000259" key="2">
    <source>
        <dbReference type="PROSITE" id="PS50995"/>
    </source>
</evidence>
<dbReference type="RefSeq" id="WP_185119537.1">
    <property type="nucleotide sequence ID" value="NZ_JACJVQ010000006.1"/>
</dbReference>
<sequence>MDRSELFRDFIAFTASVLETKHDFTKDIRIEGITPVQYGILEYLFAHRDEPVTISEMSDCQHMSLPNTSRELRKLGEKGLCEKFSDSEDKRKQYIRLSPEGQARMAEAFRKVEARFLERIRGISDEELAELARAIRLLDGKVF</sequence>
<dbReference type="AlphaFoldDB" id="A0A841SWT9"/>
<dbReference type="SMART" id="SM00347">
    <property type="entry name" value="HTH_MARR"/>
    <property type="match status" value="1"/>
</dbReference>
<dbReference type="PANTHER" id="PTHR33164:SF43">
    <property type="entry name" value="HTH-TYPE TRANSCRIPTIONAL REPRESSOR YETL"/>
    <property type="match status" value="1"/>
</dbReference>